<sequence>MASISRREAVMAVLEAHNEQNIDKILAHHSESCTCEVLPKSLERAPMDNVAYRKMYESIAPTFRNYRMTVNDIFEDDKANKVVVWLDATAETDVGPYATEKMLIFYFDEVGKISRTLEFIDSAAGVAFFTKLQHYVAAKGAESEAKMNAFVEDGKLQKQP</sequence>
<reference evidence="1 3" key="3">
    <citation type="submission" date="2016-01" db="EMBL/GenBank/DDBJ databases">
        <title>Madurella mycetomatis genome sequencing.</title>
        <authorList>
            <person name="Van De Sande W."/>
        </authorList>
    </citation>
    <scope>NUCLEOTIDE SEQUENCE [LARGE SCALE GENOMIC DNA]</scope>
    <source>
        <strain evidence="1">Mm55</strain>
        <strain evidence="3">mm55</strain>
    </source>
</reference>
<accession>A0A175VXS5</accession>
<organism evidence="1 3">
    <name type="scientific">Madurella mycetomatis</name>
    <dbReference type="NCBI Taxonomy" id="100816"/>
    <lineage>
        <taxon>Eukaryota</taxon>
        <taxon>Fungi</taxon>
        <taxon>Dikarya</taxon>
        <taxon>Ascomycota</taxon>
        <taxon>Pezizomycotina</taxon>
        <taxon>Sordariomycetes</taxon>
        <taxon>Sordariomycetidae</taxon>
        <taxon>Sordariales</taxon>
        <taxon>Sordariales incertae sedis</taxon>
        <taxon>Madurella</taxon>
    </lineage>
</organism>
<evidence type="ECO:0000313" key="3">
    <source>
        <dbReference type="Proteomes" id="UP000078237"/>
    </source>
</evidence>
<dbReference type="AlphaFoldDB" id="A0A175VXS5"/>
<dbReference type="SUPFAM" id="SSF54427">
    <property type="entry name" value="NTF2-like"/>
    <property type="match status" value="1"/>
</dbReference>
<evidence type="ECO:0000313" key="2">
    <source>
        <dbReference type="EMBL" id="KXX83002.1"/>
    </source>
</evidence>
<reference evidence="1" key="1">
    <citation type="submission" date="2015-06" db="EMBL/GenBank/DDBJ databases">
        <authorList>
            <person name="Hoefler B.C."/>
            <person name="Straight P.D."/>
        </authorList>
    </citation>
    <scope>NUCLEOTIDE SEQUENCE [LARGE SCALE GENOMIC DNA]</scope>
    <source>
        <strain evidence="1">Mm55</strain>
    </source>
</reference>
<dbReference type="VEuPathDB" id="FungiDB:MMYC01_207095"/>
<protein>
    <submittedName>
        <fullName evidence="1">SLAM family member 5</fullName>
    </submittedName>
</protein>
<proteinExistence type="predicted"/>
<keyword evidence="3" id="KW-1185">Reference proteome</keyword>
<dbReference type="STRING" id="100816.A0A175VXS5"/>
<name>A0A175VXS5_9PEZI</name>
<dbReference type="VEuPathDB" id="FungiDB:MMYC01_200446"/>
<dbReference type="PANTHER" id="PTHR39598">
    <property type="entry name" value="AUSTINOL SYNTHESIS PROTEIN F-RELATED"/>
    <property type="match status" value="1"/>
</dbReference>
<gene>
    <name evidence="2" type="ORF">MMYC01_200446</name>
    <name evidence="1" type="ORF">MMYC01_207095</name>
</gene>
<dbReference type="Gene3D" id="3.10.450.50">
    <property type="match status" value="1"/>
</dbReference>
<comment type="caution">
    <text evidence="1">The sequence shown here is derived from an EMBL/GenBank/DDBJ whole genome shotgun (WGS) entry which is preliminary data.</text>
</comment>
<dbReference type="InterPro" id="IPR050977">
    <property type="entry name" value="Fungal_Meroterpenoid_Isomerase"/>
</dbReference>
<evidence type="ECO:0000313" key="1">
    <source>
        <dbReference type="EMBL" id="KXX75959.1"/>
    </source>
</evidence>
<dbReference type="PANTHER" id="PTHR39598:SF1">
    <property type="entry name" value="AUSTINOID BIOSYNTHESIS CLUSTERS PROTEIN F-RELATED"/>
    <property type="match status" value="1"/>
</dbReference>
<dbReference type="EMBL" id="LCTW02000005">
    <property type="protein sequence ID" value="KXX83002.1"/>
    <property type="molecule type" value="Genomic_DNA"/>
</dbReference>
<reference evidence="3" key="2">
    <citation type="submission" date="2015-06" db="EMBL/GenBank/DDBJ databases">
        <authorList>
            <person name="van de Sande W.W.J."/>
        </authorList>
    </citation>
    <scope>NUCLEOTIDE SEQUENCE [LARGE SCALE GENOMIC DNA]</scope>
    <source>
        <strain evidence="3">mm55</strain>
    </source>
</reference>
<dbReference type="Proteomes" id="UP000078237">
    <property type="component" value="Unassembled WGS sequence"/>
</dbReference>
<dbReference type="InterPro" id="IPR032710">
    <property type="entry name" value="NTF2-like_dom_sf"/>
</dbReference>
<dbReference type="OrthoDB" id="3758478at2759"/>
<dbReference type="EMBL" id="LCTW02000238">
    <property type="protein sequence ID" value="KXX75959.1"/>
    <property type="molecule type" value="Genomic_DNA"/>
</dbReference>